<reference evidence="1 2" key="1">
    <citation type="submission" date="2024-01" db="EMBL/GenBank/DDBJ databases">
        <title>The complete chloroplast genome sequence of Lithospermum erythrorhizon: insights into the phylogenetic relationship among Boraginaceae species and the maternal lineages of purple gromwells.</title>
        <authorList>
            <person name="Okada T."/>
            <person name="Watanabe K."/>
        </authorList>
    </citation>
    <scope>NUCLEOTIDE SEQUENCE [LARGE SCALE GENOMIC DNA]</scope>
</reference>
<evidence type="ECO:0000313" key="2">
    <source>
        <dbReference type="Proteomes" id="UP001454036"/>
    </source>
</evidence>
<keyword evidence="2" id="KW-1185">Reference proteome</keyword>
<comment type="caution">
    <text evidence="1">The sequence shown here is derived from an EMBL/GenBank/DDBJ whole genome shotgun (WGS) entry which is preliminary data.</text>
</comment>
<protein>
    <submittedName>
        <fullName evidence="1">Uncharacterized protein</fullName>
    </submittedName>
</protein>
<dbReference type="EMBL" id="BAABME010000290">
    <property type="protein sequence ID" value="GAA0141499.1"/>
    <property type="molecule type" value="Genomic_DNA"/>
</dbReference>
<dbReference type="Proteomes" id="UP001454036">
    <property type="component" value="Unassembled WGS sequence"/>
</dbReference>
<organism evidence="1 2">
    <name type="scientific">Lithospermum erythrorhizon</name>
    <name type="common">Purple gromwell</name>
    <name type="synonym">Lithospermum officinale var. erythrorhizon</name>
    <dbReference type="NCBI Taxonomy" id="34254"/>
    <lineage>
        <taxon>Eukaryota</taxon>
        <taxon>Viridiplantae</taxon>
        <taxon>Streptophyta</taxon>
        <taxon>Embryophyta</taxon>
        <taxon>Tracheophyta</taxon>
        <taxon>Spermatophyta</taxon>
        <taxon>Magnoliopsida</taxon>
        <taxon>eudicotyledons</taxon>
        <taxon>Gunneridae</taxon>
        <taxon>Pentapetalae</taxon>
        <taxon>asterids</taxon>
        <taxon>lamiids</taxon>
        <taxon>Boraginales</taxon>
        <taxon>Boraginaceae</taxon>
        <taxon>Boraginoideae</taxon>
        <taxon>Lithospermeae</taxon>
        <taxon>Lithospermum</taxon>
    </lineage>
</organism>
<gene>
    <name evidence="1" type="ORF">LIER_02631</name>
</gene>
<proteinExistence type="predicted"/>
<evidence type="ECO:0000313" key="1">
    <source>
        <dbReference type="EMBL" id="GAA0141499.1"/>
    </source>
</evidence>
<sequence>MERHCSTPYCRDVGKTWQLELNNVLIRIRLPCKFRECGKHHPRMVALCISGEKRAKPASSVLVPRRACPATFSIGTFICRYNEDIASVAWADANTSGAGTS</sequence>
<dbReference type="AlphaFoldDB" id="A0AAV3NQK6"/>
<name>A0AAV3NQK6_LITER</name>
<accession>A0AAV3NQK6</accession>